<dbReference type="RefSeq" id="WP_041750729.1">
    <property type="nucleotide sequence ID" value="NZ_JABFDP010000011.1"/>
</dbReference>
<organism evidence="1 2">
    <name type="scientific">Bradyrhizobium denitrificans</name>
    <dbReference type="NCBI Taxonomy" id="2734912"/>
    <lineage>
        <taxon>Bacteria</taxon>
        <taxon>Pseudomonadati</taxon>
        <taxon>Pseudomonadota</taxon>
        <taxon>Alphaproteobacteria</taxon>
        <taxon>Hyphomicrobiales</taxon>
        <taxon>Nitrobacteraceae</taxon>
        <taxon>Bradyrhizobium</taxon>
    </lineage>
</organism>
<sequence length="85" mass="9622">MSFDVIADPPLLPGWITSPGRGAYRDRQARFLLFHFFRIHDLLLRILLRQEGRIAIVTTREAGCGGCDHAAARSDGARTNGWWRT</sequence>
<protein>
    <submittedName>
        <fullName evidence="1">Uncharacterized protein</fullName>
    </submittedName>
</protein>
<evidence type="ECO:0000313" key="2">
    <source>
        <dbReference type="Proteomes" id="UP001314635"/>
    </source>
</evidence>
<proteinExistence type="predicted"/>
<dbReference type="EMBL" id="JAFCLK010000031">
    <property type="protein sequence ID" value="MBR1139605.1"/>
    <property type="molecule type" value="Genomic_DNA"/>
</dbReference>
<accession>A0ABS5GE54</accession>
<name>A0ABS5GE54_9BRAD</name>
<comment type="caution">
    <text evidence="1">The sequence shown here is derived from an EMBL/GenBank/DDBJ whole genome shotgun (WGS) entry which is preliminary data.</text>
</comment>
<reference evidence="2" key="1">
    <citation type="journal article" date="2021" name="ISME J.">
        <title>Evolutionary origin and ecological implication of a unique nif island in free-living Bradyrhizobium lineages.</title>
        <authorList>
            <person name="Tao J."/>
        </authorList>
    </citation>
    <scope>NUCLEOTIDE SEQUENCE [LARGE SCALE GENOMIC DNA]</scope>
    <source>
        <strain evidence="2">SZCCT0094</strain>
    </source>
</reference>
<keyword evidence="2" id="KW-1185">Reference proteome</keyword>
<gene>
    <name evidence="1" type="ORF">JQ619_28000</name>
</gene>
<evidence type="ECO:0000313" key="1">
    <source>
        <dbReference type="EMBL" id="MBR1139605.1"/>
    </source>
</evidence>
<dbReference type="Proteomes" id="UP001314635">
    <property type="component" value="Unassembled WGS sequence"/>
</dbReference>